<gene>
    <name evidence="1" type="ORF">GIB67_001190</name>
</gene>
<reference evidence="1 2" key="1">
    <citation type="journal article" date="2020" name="IScience">
        <title>Genome Sequencing of the Endangered Kingdonia uniflora (Circaeasteraceae, Ranunculales) Reveals Potential Mechanisms of Evolutionary Specialization.</title>
        <authorList>
            <person name="Sun Y."/>
            <person name="Deng T."/>
            <person name="Zhang A."/>
            <person name="Moore M.J."/>
            <person name="Landis J.B."/>
            <person name="Lin N."/>
            <person name="Zhang H."/>
            <person name="Zhang X."/>
            <person name="Huang J."/>
            <person name="Zhang X."/>
            <person name="Sun H."/>
            <person name="Wang H."/>
        </authorList>
    </citation>
    <scope>NUCLEOTIDE SEQUENCE [LARGE SCALE GENOMIC DNA]</scope>
    <source>
        <strain evidence="1">TB1705</strain>
        <tissue evidence="1">Leaf</tissue>
    </source>
</reference>
<dbReference type="OrthoDB" id="1752183at2759"/>
<organism evidence="1 2">
    <name type="scientific">Kingdonia uniflora</name>
    <dbReference type="NCBI Taxonomy" id="39325"/>
    <lineage>
        <taxon>Eukaryota</taxon>
        <taxon>Viridiplantae</taxon>
        <taxon>Streptophyta</taxon>
        <taxon>Embryophyta</taxon>
        <taxon>Tracheophyta</taxon>
        <taxon>Spermatophyta</taxon>
        <taxon>Magnoliopsida</taxon>
        <taxon>Ranunculales</taxon>
        <taxon>Circaeasteraceae</taxon>
        <taxon>Kingdonia</taxon>
    </lineage>
</organism>
<protein>
    <recommendedName>
        <fullName evidence="3">RNase H type-1 domain-containing protein</fullName>
    </recommendedName>
</protein>
<dbReference type="AlphaFoldDB" id="A0A7J7LGE4"/>
<keyword evidence="2" id="KW-1185">Reference proteome</keyword>
<dbReference type="CDD" id="cd06222">
    <property type="entry name" value="RNase_H_like"/>
    <property type="match status" value="1"/>
</dbReference>
<evidence type="ECO:0000313" key="1">
    <source>
        <dbReference type="EMBL" id="KAF6141638.1"/>
    </source>
</evidence>
<dbReference type="EMBL" id="JACGCM010002300">
    <property type="protein sequence ID" value="KAF6141638.1"/>
    <property type="molecule type" value="Genomic_DNA"/>
</dbReference>
<accession>A0A7J7LGE4</accession>
<proteinExistence type="predicted"/>
<evidence type="ECO:0000313" key="2">
    <source>
        <dbReference type="Proteomes" id="UP000541444"/>
    </source>
</evidence>
<name>A0A7J7LGE4_9MAGN</name>
<dbReference type="Proteomes" id="UP000541444">
    <property type="component" value="Unassembled WGS sequence"/>
</dbReference>
<sequence length="210" mass="22970">MAVWGIEVLGAPLYTLRTRLKRFKAALKKWNYEVFNPNEKKVAHIQNSLLALQKALKEHPDSSVIAAGNGFKFGQSRYGCIGVAFRDHGGIALGVLVDNIRLLPFLFGQSRYGGIGIAFRDHGGIALGVLVNNIRVTTSLFAECVCTMAASEMALGNGWQKVCLVSDSIAVVFTFEGIRFLGNFTQDGIVQTPSNHLNGTSWREFNFSAD</sequence>
<evidence type="ECO:0008006" key="3">
    <source>
        <dbReference type="Google" id="ProtNLM"/>
    </source>
</evidence>
<comment type="caution">
    <text evidence="1">The sequence shown here is derived from an EMBL/GenBank/DDBJ whole genome shotgun (WGS) entry which is preliminary data.</text>
</comment>
<dbReference type="InterPro" id="IPR044730">
    <property type="entry name" value="RNase_H-like_dom_plant"/>
</dbReference>